<evidence type="ECO:0000256" key="5">
    <source>
        <dbReference type="ARBA" id="ARBA00023029"/>
    </source>
</evidence>
<feature type="short sequence motif" description="GyrA-box" evidence="8">
    <location>
        <begin position="549"/>
        <end position="555"/>
    </location>
</feature>
<dbReference type="SMART" id="SM00434">
    <property type="entry name" value="TOP4c"/>
    <property type="match status" value="1"/>
</dbReference>
<keyword evidence="4 8" id="KW-0067">ATP-binding</keyword>
<dbReference type="PROSITE" id="PS52040">
    <property type="entry name" value="TOPO_IIA"/>
    <property type="match status" value="1"/>
</dbReference>
<reference evidence="12" key="1">
    <citation type="submission" date="2023-07" db="EMBL/GenBank/DDBJ databases">
        <title>Novel Mycoplasma species identified in domestic and wild animals.</title>
        <authorList>
            <person name="Volokhov D.V."/>
            <person name="Furtak V.A."/>
            <person name="Zagorodnyaya T.A."/>
        </authorList>
    </citation>
    <scope>NUCLEOTIDE SEQUENCE [LARGE SCALE GENOMIC DNA]</scope>
    <source>
        <strain evidence="12">92-19</strain>
    </source>
</reference>
<dbReference type="InterPro" id="IPR013760">
    <property type="entry name" value="Topo_IIA-like_dom_sf"/>
</dbReference>
<dbReference type="Pfam" id="PF03989">
    <property type="entry name" value="DNA_gyraseA_C"/>
    <property type="match status" value="6"/>
</dbReference>
<name>A0ABT2PTE2_9MOLU</name>
<dbReference type="CDD" id="cd00187">
    <property type="entry name" value="TOP4c"/>
    <property type="match status" value="1"/>
</dbReference>
<comment type="catalytic activity">
    <reaction evidence="1 8 9">
        <text>ATP-dependent breakage, passage and rejoining of double-stranded DNA.</text>
        <dbReference type="EC" id="5.6.2.2"/>
    </reaction>
</comment>
<keyword evidence="5 8" id="KW-0799">Topoisomerase</keyword>
<feature type="domain" description="Topo IIA-type catalytic" evidence="10">
    <location>
        <begin position="56"/>
        <end position="522"/>
    </location>
</feature>
<evidence type="ECO:0000256" key="8">
    <source>
        <dbReference type="HAMAP-Rule" id="MF_01897"/>
    </source>
</evidence>
<dbReference type="InterPro" id="IPR005743">
    <property type="entry name" value="GyrA"/>
</dbReference>
<dbReference type="InterPro" id="IPR035516">
    <property type="entry name" value="Gyrase/topoIV_suA_C"/>
</dbReference>
<dbReference type="InterPro" id="IPR050220">
    <property type="entry name" value="Type_II_DNA_Topoisomerases"/>
</dbReference>
<protein>
    <recommendedName>
        <fullName evidence="8">DNA gyrase subunit A</fullName>
        <ecNumber evidence="8">5.6.2.2</ecNumber>
    </recommendedName>
</protein>
<gene>
    <name evidence="8 11" type="primary">gyrA</name>
    <name evidence="11" type="ORF">N7603_00810</name>
</gene>
<dbReference type="SUPFAM" id="SSF101904">
    <property type="entry name" value="GyrA/ParC C-terminal domain-like"/>
    <property type="match status" value="1"/>
</dbReference>
<dbReference type="PANTHER" id="PTHR43493:SF5">
    <property type="entry name" value="DNA GYRASE SUBUNIT A, CHLOROPLASTIC_MITOCHONDRIAL"/>
    <property type="match status" value="1"/>
</dbReference>
<dbReference type="HAMAP" id="MF_01897">
    <property type="entry name" value="GyrA"/>
    <property type="match status" value="1"/>
</dbReference>
<dbReference type="Proteomes" id="UP001209076">
    <property type="component" value="Unassembled WGS sequence"/>
</dbReference>
<comment type="subcellular location">
    <subcellularLocation>
        <location evidence="8">Cytoplasm</location>
    </subcellularLocation>
</comment>
<comment type="miscellaneous">
    <text evidence="8">Few gyrases are as efficient as E.coli at forming negative supercoils. Not all organisms have 2 type II topoisomerases; in organisms with a single type II topoisomerase this enzyme also has to decatenate newly replicated chromosomes.</text>
</comment>
<dbReference type="EMBL" id="JAOEGN010000001">
    <property type="protein sequence ID" value="MCU0104202.1"/>
    <property type="molecule type" value="Genomic_DNA"/>
</dbReference>
<comment type="caution">
    <text evidence="11">The sequence shown here is derived from an EMBL/GenBank/DDBJ whole genome shotgun (WGS) entry which is preliminary data.</text>
</comment>
<dbReference type="Gene3D" id="3.90.199.10">
    <property type="entry name" value="Topoisomerase II, domain 5"/>
    <property type="match status" value="1"/>
</dbReference>
<evidence type="ECO:0000256" key="4">
    <source>
        <dbReference type="ARBA" id="ARBA00022840"/>
    </source>
</evidence>
<comment type="function">
    <text evidence="8">A type II topoisomerase that negatively supercoils closed circular double-stranded (ds) DNA in an ATP-dependent manner to modulate DNA topology and maintain chromosomes in an underwound state. Negative supercoiling favors strand separation, and DNA replication, transcription, recombination and repair, all of which involve strand separation. Also able to catalyze the interconversion of other topological isomers of dsDNA rings, including catenanes and knotted rings. Type II topoisomerases break and join 2 DNA strands simultaneously in an ATP-dependent manner.</text>
</comment>
<evidence type="ECO:0000259" key="10">
    <source>
        <dbReference type="PROSITE" id="PS52040"/>
    </source>
</evidence>
<dbReference type="Pfam" id="PF00521">
    <property type="entry name" value="DNA_topoisoIV"/>
    <property type="match status" value="1"/>
</dbReference>
<feature type="active site" description="O-(5'-phospho-DNA)-tyrosine intermediate" evidence="8 9">
    <location>
        <position position="144"/>
    </location>
</feature>
<keyword evidence="12" id="KW-1185">Reference proteome</keyword>
<keyword evidence="3 8" id="KW-0547">Nucleotide-binding</keyword>
<evidence type="ECO:0000256" key="3">
    <source>
        <dbReference type="ARBA" id="ARBA00022741"/>
    </source>
</evidence>
<evidence type="ECO:0000256" key="9">
    <source>
        <dbReference type="PROSITE-ProRule" id="PRU01384"/>
    </source>
</evidence>
<dbReference type="NCBIfam" id="NF004043">
    <property type="entry name" value="PRK05560.1"/>
    <property type="match status" value="1"/>
</dbReference>
<dbReference type="EC" id="5.6.2.2" evidence="8"/>
<evidence type="ECO:0000313" key="12">
    <source>
        <dbReference type="Proteomes" id="UP001209076"/>
    </source>
</evidence>
<comment type="subunit">
    <text evidence="8">Heterotetramer, composed of two GyrA and two GyrB chains. In the heterotetramer, GyrA contains the active site tyrosine that forms a transient covalent intermediate with DNA, while GyrB binds cofactors and catalyzes ATP hydrolysis.</text>
</comment>
<dbReference type="SUPFAM" id="SSF56719">
    <property type="entry name" value="Type II DNA topoisomerase"/>
    <property type="match status" value="1"/>
</dbReference>
<dbReference type="GO" id="GO:0003918">
    <property type="term" value="F:DNA topoisomerase type II (double strand cut, ATP-hydrolyzing) activity"/>
    <property type="evidence" value="ECO:0007669"/>
    <property type="project" value="UniProtKB-EC"/>
</dbReference>
<dbReference type="InterPro" id="IPR002205">
    <property type="entry name" value="Topo_IIA_dom_A"/>
</dbReference>
<evidence type="ECO:0000256" key="7">
    <source>
        <dbReference type="ARBA" id="ARBA00023235"/>
    </source>
</evidence>
<dbReference type="NCBIfam" id="TIGR01063">
    <property type="entry name" value="gyrA"/>
    <property type="match status" value="1"/>
</dbReference>
<keyword evidence="7 8" id="KW-0413">Isomerase</keyword>
<dbReference type="InterPro" id="IPR013757">
    <property type="entry name" value="Topo_IIA_A_a_sf"/>
</dbReference>
<sequence>MNDQEKDLVLDAEVEKKEENGNSDYIHGKIKELNIATEMKTSFLNYAMSVIVSRALPDVRDGLKPVQRRILYAMNDLGMYADRQHKKSARIVGEVIGKYHPHGDSSVYEAMVRMAQDFNYRYPLVDGHGNFGSVDGDGAAAMRYTEARMSKIAMELVRDIEKETVNFGDNYDGSEHEPLVMPARYPNLLVNGATGIAVGMATNIPPHNLGEVIDGIQALMDNPELTDIELMDYVKGPDFPTGGQILGLSGLRQAYTTGRGTIVIRAVTEIVEGKGGKNTIIVKQIPYQVNKTKLIERIAEIAKEKMVEGITDLRDESNRKGMRIVIELRKDVNPHVMLNNLFKLTEMQSNFSINMIALVGNQPKTITLKDALYHYIQHQIEVIQRRTIFDLRKAEERKHILEGLVIALEDIDNIIDLIKKSPTGEEAKQNLMANYPLDEIQARAILDMRLQRLTGLEIEKIREEDLDLATRIADYKDIIGSDIRKYDIIKAELAEIKAKYNDERMSSISLHDNDLNIENEDLIPVEDVIITVTHNGYIKRMSMDEYKAQNRGGVGINSIKMHDDDFVEHIQMTNTHYYHLFFTNKGRVYKIKGYRIPEGSRQSKGLPIVNLLQFDKDETLVTFTQVQNFEDENAFLFFTTKKGVVKRTPVNEYQNIRTNGIIALNLREDDELLNVKLTNGKTHVILGASNGKAIRFDENDVRSMGRTATGVRGMELDEKDEIVGMTYVESDDEEILVVTEKGYGKRSLADEYRLQVRGGKGVKALNVTEKNGALRALRRVTPEEDVIIVTDRGMVIRTHIAQIAQTRRATQGVRIMSLKDDQVVVTLAVVPHEEIPALDEPIVEQVALDLDTKAKVVEIVEVSAEEVKNEPVKEKENLFDL</sequence>
<organism evidence="11 12">
    <name type="scientific">Paracholeplasma vituli</name>
    <dbReference type="NCBI Taxonomy" id="69473"/>
    <lineage>
        <taxon>Bacteria</taxon>
        <taxon>Bacillati</taxon>
        <taxon>Mycoplasmatota</taxon>
        <taxon>Mollicutes</taxon>
        <taxon>Acholeplasmatales</taxon>
        <taxon>Acholeplasmataceae</taxon>
        <taxon>Paracholeplasma</taxon>
    </lineage>
</organism>
<dbReference type="Gene3D" id="1.10.268.10">
    <property type="entry name" value="Topoisomerase, domain 3"/>
    <property type="match status" value="1"/>
</dbReference>
<dbReference type="PANTHER" id="PTHR43493">
    <property type="entry name" value="DNA GYRASE/TOPOISOMERASE SUBUNIT A"/>
    <property type="match status" value="1"/>
</dbReference>
<evidence type="ECO:0000256" key="2">
    <source>
        <dbReference type="ARBA" id="ARBA00008263"/>
    </source>
</evidence>
<dbReference type="Gene3D" id="3.30.1360.40">
    <property type="match status" value="1"/>
</dbReference>
<evidence type="ECO:0000313" key="11">
    <source>
        <dbReference type="EMBL" id="MCU0104202.1"/>
    </source>
</evidence>
<dbReference type="InterPro" id="IPR006691">
    <property type="entry name" value="GyrA/parC_rep"/>
</dbReference>
<dbReference type="NCBIfam" id="NF004044">
    <property type="entry name" value="PRK05561.1"/>
    <property type="match status" value="1"/>
</dbReference>
<accession>A0ABT2PTE2</accession>
<dbReference type="Gene3D" id="2.120.10.90">
    <property type="entry name" value="DNA gyrase/topoisomerase IV, subunit A, C-terminal"/>
    <property type="match status" value="1"/>
</dbReference>
<evidence type="ECO:0000256" key="6">
    <source>
        <dbReference type="ARBA" id="ARBA00023125"/>
    </source>
</evidence>
<keyword evidence="6 8" id="KW-0238">DNA-binding</keyword>
<dbReference type="InterPro" id="IPR013758">
    <property type="entry name" value="Topo_IIA_A/C_ab"/>
</dbReference>
<evidence type="ECO:0000256" key="1">
    <source>
        <dbReference type="ARBA" id="ARBA00000185"/>
    </source>
</evidence>
<proteinExistence type="inferred from homology"/>
<comment type="similarity">
    <text evidence="2 8">Belongs to the type II topoisomerase GyrA/ParC subunit family.</text>
</comment>
<keyword evidence="8" id="KW-0963">Cytoplasm</keyword>
<dbReference type="RefSeq" id="WP_262095417.1">
    <property type="nucleotide sequence ID" value="NZ_JAOEGN010000001.1"/>
</dbReference>